<dbReference type="RefSeq" id="WP_187320667.1">
    <property type="nucleotide sequence ID" value="NZ_JACSCY010000014.1"/>
</dbReference>
<dbReference type="Proteomes" id="UP000622017">
    <property type="component" value="Unassembled WGS sequence"/>
</dbReference>
<organism evidence="2 3">
    <name type="scientific">Hymenobacter citatus</name>
    <dbReference type="NCBI Taxonomy" id="2763506"/>
    <lineage>
        <taxon>Bacteria</taxon>
        <taxon>Pseudomonadati</taxon>
        <taxon>Bacteroidota</taxon>
        <taxon>Cytophagia</taxon>
        <taxon>Cytophagales</taxon>
        <taxon>Hymenobacteraceae</taxon>
        <taxon>Hymenobacter</taxon>
    </lineage>
</organism>
<dbReference type="EMBL" id="JACSCY010000014">
    <property type="protein sequence ID" value="MBC6612429.1"/>
    <property type="molecule type" value="Genomic_DNA"/>
</dbReference>
<evidence type="ECO:0000256" key="1">
    <source>
        <dbReference type="SAM" id="MobiDB-lite"/>
    </source>
</evidence>
<comment type="caution">
    <text evidence="2">The sequence shown here is derived from an EMBL/GenBank/DDBJ whole genome shotgun (WGS) entry which is preliminary data.</text>
</comment>
<evidence type="ECO:0000313" key="3">
    <source>
        <dbReference type="Proteomes" id="UP000622017"/>
    </source>
</evidence>
<accession>A0ABR7MMW5</accession>
<feature type="compositionally biased region" description="Polar residues" evidence="1">
    <location>
        <begin position="1"/>
        <end position="18"/>
    </location>
</feature>
<keyword evidence="3" id="KW-1185">Reference proteome</keyword>
<feature type="region of interest" description="Disordered" evidence="1">
    <location>
        <begin position="1"/>
        <end position="22"/>
    </location>
</feature>
<protein>
    <recommendedName>
        <fullName evidence="4">XRE family transcriptional regulator</fullName>
    </recommendedName>
</protein>
<evidence type="ECO:0000313" key="2">
    <source>
        <dbReference type="EMBL" id="MBC6612429.1"/>
    </source>
</evidence>
<proteinExistence type="predicted"/>
<reference evidence="2 3" key="1">
    <citation type="submission" date="2020-08" db="EMBL/GenBank/DDBJ databases">
        <title>Hymenobacter sp.</title>
        <authorList>
            <person name="Kim M.K."/>
        </authorList>
    </citation>
    <scope>NUCLEOTIDE SEQUENCE [LARGE SCALE GENOMIC DNA]</scope>
    <source>
        <strain evidence="2 3">BT507</strain>
    </source>
</reference>
<evidence type="ECO:0008006" key="4">
    <source>
        <dbReference type="Google" id="ProtNLM"/>
    </source>
</evidence>
<sequence length="123" mass="13906">MMPPSRRTSPQPKVTVNQAEPVPPEQALATPLYYTPTATQIHTLSELLDATKLTVRELTAAWKLDYRSIQKRRKHPELVTVVQVYRLALIVNLAPDVLFELIRRELVAKGELPETKLADSDHA</sequence>
<name>A0ABR7MMW5_9BACT</name>
<gene>
    <name evidence="2" type="ORF">H8B15_16010</name>
</gene>